<evidence type="ECO:0000313" key="2">
    <source>
        <dbReference type="Proteomes" id="UP001357223"/>
    </source>
</evidence>
<evidence type="ECO:0000313" key="1">
    <source>
        <dbReference type="EMBL" id="WVX83912.1"/>
    </source>
</evidence>
<gene>
    <name evidence="1" type="ORF">R4Z09_13530</name>
</gene>
<evidence type="ECO:0008006" key="3">
    <source>
        <dbReference type="Google" id="ProtNLM"/>
    </source>
</evidence>
<accession>A0ABZ2CJE6</accession>
<dbReference type="RefSeq" id="WP_338452784.1">
    <property type="nucleotide sequence ID" value="NZ_CP137640.1"/>
</dbReference>
<name>A0ABZ2CJE6_9BACI</name>
<keyword evidence="2" id="KW-1185">Reference proteome</keyword>
<proteinExistence type="predicted"/>
<dbReference type="Proteomes" id="UP001357223">
    <property type="component" value="Chromosome"/>
</dbReference>
<dbReference type="EMBL" id="CP137640">
    <property type="protein sequence ID" value="WVX83912.1"/>
    <property type="molecule type" value="Genomic_DNA"/>
</dbReference>
<sequence length="75" mass="8681">MGKIYVKIGKQEFFHHVSEAAVSKPYDQNAYFIVKEIVKRSIKSQSILVDKTSVKEIRISVREEGFFLKTKNCNT</sequence>
<organism evidence="1 2">
    <name type="scientific">Niallia oryzisoli</name>
    <dbReference type="NCBI Taxonomy" id="1737571"/>
    <lineage>
        <taxon>Bacteria</taxon>
        <taxon>Bacillati</taxon>
        <taxon>Bacillota</taxon>
        <taxon>Bacilli</taxon>
        <taxon>Bacillales</taxon>
        <taxon>Bacillaceae</taxon>
        <taxon>Niallia</taxon>
    </lineage>
</organism>
<protein>
    <recommendedName>
        <fullName evidence="3">THUMP domain-containing protein</fullName>
    </recommendedName>
</protein>
<reference evidence="1 2" key="1">
    <citation type="submission" date="2023-10" db="EMBL/GenBank/DDBJ databases">
        <title>Niallia locisalis sp.nov. isolated from a salt pond sample.</title>
        <authorList>
            <person name="Li X.-J."/>
            <person name="Dong L."/>
        </authorList>
    </citation>
    <scope>NUCLEOTIDE SEQUENCE [LARGE SCALE GENOMIC DNA]</scope>
    <source>
        <strain evidence="1 2">DSM 29761</strain>
    </source>
</reference>